<evidence type="ECO:0000256" key="4">
    <source>
        <dbReference type="ARBA" id="ARBA00022989"/>
    </source>
</evidence>
<gene>
    <name evidence="8" type="ORF">SAMN02745158_02973</name>
</gene>
<protein>
    <submittedName>
        <fullName evidence="8">Uncharacterized membrane-anchored protein YitT, contains DUF161 and DUF2179 domains</fullName>
    </submittedName>
</protein>
<dbReference type="InterPro" id="IPR019264">
    <property type="entry name" value="DUF2179"/>
</dbReference>
<evidence type="ECO:0000256" key="3">
    <source>
        <dbReference type="ARBA" id="ARBA00022692"/>
    </source>
</evidence>
<dbReference type="InterPro" id="IPR051461">
    <property type="entry name" value="UPF0750_membrane"/>
</dbReference>
<evidence type="ECO:0000256" key="6">
    <source>
        <dbReference type="SAM" id="Phobius"/>
    </source>
</evidence>
<dbReference type="InterPro" id="IPR003740">
    <property type="entry name" value="YitT"/>
</dbReference>
<name>A0A1M4ZZ22_9CLOT</name>
<keyword evidence="5 6" id="KW-0472">Membrane</keyword>
<evidence type="ECO:0000259" key="7">
    <source>
        <dbReference type="Pfam" id="PF10035"/>
    </source>
</evidence>
<dbReference type="PANTHER" id="PTHR33545:SF5">
    <property type="entry name" value="UPF0750 MEMBRANE PROTEIN YITT"/>
    <property type="match status" value="1"/>
</dbReference>
<reference evidence="8 9" key="1">
    <citation type="submission" date="2016-11" db="EMBL/GenBank/DDBJ databases">
        <authorList>
            <person name="Jaros S."/>
            <person name="Januszkiewicz K."/>
            <person name="Wedrychowicz H."/>
        </authorList>
    </citation>
    <scope>NUCLEOTIDE SEQUENCE [LARGE SCALE GENOMIC DNA]</scope>
    <source>
        <strain evidence="8 9">DSM 17459</strain>
    </source>
</reference>
<dbReference type="Gene3D" id="3.30.70.120">
    <property type="match status" value="1"/>
</dbReference>
<feature type="domain" description="DUF2179" evidence="7">
    <location>
        <begin position="223"/>
        <end position="277"/>
    </location>
</feature>
<evidence type="ECO:0000256" key="1">
    <source>
        <dbReference type="ARBA" id="ARBA00004651"/>
    </source>
</evidence>
<feature type="transmembrane region" description="Helical" evidence="6">
    <location>
        <begin position="176"/>
        <end position="195"/>
    </location>
</feature>
<dbReference type="EMBL" id="FQVI01000017">
    <property type="protein sequence ID" value="SHF23248.1"/>
    <property type="molecule type" value="Genomic_DNA"/>
</dbReference>
<accession>A0A1M4ZZ22</accession>
<keyword evidence="3 6" id="KW-0812">Transmembrane</keyword>
<feature type="transmembrane region" description="Helical" evidence="6">
    <location>
        <begin position="83"/>
        <end position="103"/>
    </location>
</feature>
<feature type="transmembrane region" description="Helical" evidence="6">
    <location>
        <begin position="50"/>
        <end position="71"/>
    </location>
</feature>
<dbReference type="GO" id="GO:0005886">
    <property type="term" value="C:plasma membrane"/>
    <property type="evidence" value="ECO:0007669"/>
    <property type="project" value="UniProtKB-SubCell"/>
</dbReference>
<feature type="transmembrane region" description="Helical" evidence="6">
    <location>
        <begin position="12"/>
        <end position="30"/>
    </location>
</feature>
<evidence type="ECO:0000256" key="5">
    <source>
        <dbReference type="ARBA" id="ARBA00023136"/>
    </source>
</evidence>
<comment type="subcellular location">
    <subcellularLocation>
        <location evidence="1">Cell membrane</location>
        <topology evidence="1">Multi-pass membrane protein</topology>
    </subcellularLocation>
</comment>
<feature type="transmembrane region" description="Helical" evidence="6">
    <location>
        <begin position="148"/>
        <end position="170"/>
    </location>
</feature>
<evidence type="ECO:0000256" key="2">
    <source>
        <dbReference type="ARBA" id="ARBA00022475"/>
    </source>
</evidence>
<dbReference type="PIRSF" id="PIRSF006483">
    <property type="entry name" value="Membrane_protein_YitT"/>
    <property type="match status" value="1"/>
</dbReference>
<proteinExistence type="predicted"/>
<keyword evidence="4 6" id="KW-1133">Transmembrane helix</keyword>
<dbReference type="InterPro" id="IPR015867">
    <property type="entry name" value="N-reg_PII/ATP_PRibTrfase_C"/>
</dbReference>
<dbReference type="PANTHER" id="PTHR33545">
    <property type="entry name" value="UPF0750 MEMBRANE PROTEIN YITT-RELATED"/>
    <property type="match status" value="1"/>
</dbReference>
<dbReference type="Pfam" id="PF10035">
    <property type="entry name" value="DUF2179"/>
    <property type="match status" value="1"/>
</dbReference>
<dbReference type="STRING" id="1122155.SAMN02745158_02973"/>
<feature type="transmembrane region" description="Helical" evidence="6">
    <location>
        <begin position="109"/>
        <end position="127"/>
    </location>
</feature>
<evidence type="ECO:0000313" key="9">
    <source>
        <dbReference type="Proteomes" id="UP000184245"/>
    </source>
</evidence>
<dbReference type="CDD" id="cd16380">
    <property type="entry name" value="YitT_C"/>
    <property type="match status" value="1"/>
</dbReference>
<keyword evidence="2" id="KW-1003">Cell membrane</keyword>
<dbReference type="AlphaFoldDB" id="A0A1M4ZZ22"/>
<sequence>MMNRAKRIMKEIGMELIGSALIAVGLYNFAVTSEFPMTGFSGISLILNRLFHLPIGLTIIVLNIPVALLCYRLLGRGFFLRSLRCIVISSVMIDYVAPLLPVYTGSRMLSAICTGVLGGLGYALIYMQNSSTGGTDFVIMAVKAVKPYLSLGKIAFLSDIGIILLGGLIFRDIDGIIYGMIINFLFAVAVDKVVYGVNAGKMALIVTDYGKKVTDAIDECCGRGSTILPASGGYKQGKKQVVMCACNNKQMYFVQQKVKEVDENAFTIILESNEVHGEGFRMFNIGEQG</sequence>
<dbReference type="Proteomes" id="UP000184245">
    <property type="component" value="Unassembled WGS sequence"/>
</dbReference>
<dbReference type="Pfam" id="PF02588">
    <property type="entry name" value="YitT_membrane"/>
    <property type="match status" value="1"/>
</dbReference>
<evidence type="ECO:0000313" key="8">
    <source>
        <dbReference type="EMBL" id="SHF23248.1"/>
    </source>
</evidence>
<organism evidence="8 9">
    <name type="scientific">Lactonifactor longoviformis DSM 17459</name>
    <dbReference type="NCBI Taxonomy" id="1122155"/>
    <lineage>
        <taxon>Bacteria</taxon>
        <taxon>Bacillati</taxon>
        <taxon>Bacillota</taxon>
        <taxon>Clostridia</taxon>
        <taxon>Eubacteriales</taxon>
        <taxon>Clostridiaceae</taxon>
        <taxon>Lactonifactor</taxon>
    </lineage>
</organism>
<keyword evidence="9" id="KW-1185">Reference proteome</keyword>